<reference evidence="3 4" key="1">
    <citation type="submission" date="2019-07" db="EMBL/GenBank/DDBJ databases">
        <title>Tepidimonas charontis SPSP-6 draft genome.</title>
        <authorList>
            <person name="Da Costa M.S."/>
            <person name="Froufe H.J.C."/>
            <person name="Egas C."/>
            <person name="Albuquerque L."/>
        </authorList>
    </citation>
    <scope>NUCLEOTIDE SEQUENCE [LARGE SCALE GENOMIC DNA]</scope>
    <source>
        <strain evidence="3 4">SPSP-6</strain>
    </source>
</reference>
<dbReference type="AlphaFoldDB" id="A0A554XC66"/>
<dbReference type="PROSITE" id="PS51833">
    <property type="entry name" value="HDOD"/>
    <property type="match status" value="1"/>
</dbReference>
<keyword evidence="4" id="KW-1185">Reference proteome</keyword>
<evidence type="ECO:0000313" key="4">
    <source>
        <dbReference type="Proteomes" id="UP000318294"/>
    </source>
</evidence>
<feature type="compositionally biased region" description="Low complexity" evidence="1">
    <location>
        <begin position="329"/>
        <end position="342"/>
    </location>
</feature>
<dbReference type="Proteomes" id="UP000318294">
    <property type="component" value="Unassembled WGS sequence"/>
</dbReference>
<sequence>MIRPSTLATAPPSAAVSSWTRRLLAVAPPPLSPPDVIRILYDEELPTPRLLAILQRDLPLGLAVLLEAQQRLRQGQVESLAHAVGVLGLRGLWRVVERLAAHPFDPRQPAHRLYAEAVATSRLAAHLAAQLAPAGTPETRQRLMWEMQVQTMAEWRLPLAAPDVAQRMAARIAAGERPTHVERDLLGCPLHALNAALAQHFGFVEPDDPRATVWLQARRLAQAARHAWIDAHPPPLPDDVGRWLYRPSTLRSLLHWLAQEAMRSWYSPRTRLLCDALSAHRHWRVGDVVAATRRAALAASHEMLTRGVVVAPAARLFWAPWVRPRRGPGADATAAAAPASAGVHTGGPAAARHPTPGSTARPLIERFAADCQRGRHPDVGAFFRAFQHALDEGLGLRRCALFLKTTQAAQLVCYMAHGFGGSIVPRQTTVALQGEHVLARLFAQPGAFLLAEPARVAHLRTRLPASLQRALLPSGAMWGTVQVRQRAVGVLWADTGSADAPVDTTQYAGFKRLMHHFGPGLTRLMQLRRAAFTATRPPDEH</sequence>
<proteinExistence type="predicted"/>
<dbReference type="RefSeq" id="WP_144328713.1">
    <property type="nucleotide sequence ID" value="NZ_VJON01000028.1"/>
</dbReference>
<dbReference type="EMBL" id="VJON01000028">
    <property type="protein sequence ID" value="TSE33442.1"/>
    <property type="molecule type" value="Genomic_DNA"/>
</dbReference>
<protein>
    <recommendedName>
        <fullName evidence="2">HDOD domain-containing protein</fullName>
    </recommendedName>
</protein>
<evidence type="ECO:0000256" key="1">
    <source>
        <dbReference type="SAM" id="MobiDB-lite"/>
    </source>
</evidence>
<evidence type="ECO:0000313" key="3">
    <source>
        <dbReference type="EMBL" id="TSE33442.1"/>
    </source>
</evidence>
<dbReference type="Gene3D" id="1.10.3210.10">
    <property type="entry name" value="Hypothetical protein af1432"/>
    <property type="match status" value="1"/>
</dbReference>
<evidence type="ECO:0000259" key="2">
    <source>
        <dbReference type="PROSITE" id="PS51833"/>
    </source>
</evidence>
<feature type="region of interest" description="Disordered" evidence="1">
    <location>
        <begin position="329"/>
        <end position="358"/>
    </location>
</feature>
<accession>A0A554XC66</accession>
<feature type="domain" description="HDOD" evidence="2">
    <location>
        <begin position="26"/>
        <end position="217"/>
    </location>
</feature>
<dbReference type="InterPro" id="IPR013976">
    <property type="entry name" value="HDOD"/>
</dbReference>
<comment type="caution">
    <text evidence="3">The sequence shown here is derived from an EMBL/GenBank/DDBJ whole genome shotgun (WGS) entry which is preliminary data.</text>
</comment>
<gene>
    <name evidence="3" type="ORF">Tchar_01772</name>
</gene>
<dbReference type="SUPFAM" id="SSF109604">
    <property type="entry name" value="HD-domain/PDEase-like"/>
    <property type="match status" value="1"/>
</dbReference>
<organism evidence="3 4">
    <name type="scientific">Tepidimonas charontis</name>
    <dbReference type="NCBI Taxonomy" id="2267262"/>
    <lineage>
        <taxon>Bacteria</taxon>
        <taxon>Pseudomonadati</taxon>
        <taxon>Pseudomonadota</taxon>
        <taxon>Betaproteobacteria</taxon>
        <taxon>Burkholderiales</taxon>
        <taxon>Tepidimonas</taxon>
    </lineage>
</organism>
<dbReference type="OrthoDB" id="8870334at2"/>
<name>A0A554XC66_9BURK</name>